<name>A0AAJ7E2I5_9HYME</name>
<dbReference type="GeneID" id="105368200"/>
<protein>
    <submittedName>
        <fullName evidence="2">Uncharacterized protein LOC105368200</fullName>
    </submittedName>
</protein>
<evidence type="ECO:0000313" key="1">
    <source>
        <dbReference type="Proteomes" id="UP000695007"/>
    </source>
</evidence>
<dbReference type="RefSeq" id="XP_011505466.1">
    <property type="nucleotide sequence ID" value="XM_011507164.1"/>
</dbReference>
<sequence>MEIDSILDDDDLDIQILEVKNKKENAPVETKPIIKKSTLKINPVEEHLLKQLHCVHNQIEQAKNNIELIEAVTETTLDNLTAQSSYREDVSSESDNDLYSSTGELYIKEKKNKFYKKRRVLLVQDLWQRVFDNKWIIGLLVESTTS</sequence>
<accession>A0AAJ7E2I5</accession>
<keyword evidence="1" id="KW-1185">Reference proteome</keyword>
<dbReference type="Proteomes" id="UP000695007">
    <property type="component" value="Unplaced"/>
</dbReference>
<organism evidence="1 2">
    <name type="scientific">Ceratosolen solmsi marchali</name>
    <dbReference type="NCBI Taxonomy" id="326594"/>
    <lineage>
        <taxon>Eukaryota</taxon>
        <taxon>Metazoa</taxon>
        <taxon>Ecdysozoa</taxon>
        <taxon>Arthropoda</taxon>
        <taxon>Hexapoda</taxon>
        <taxon>Insecta</taxon>
        <taxon>Pterygota</taxon>
        <taxon>Neoptera</taxon>
        <taxon>Endopterygota</taxon>
        <taxon>Hymenoptera</taxon>
        <taxon>Apocrita</taxon>
        <taxon>Proctotrupomorpha</taxon>
        <taxon>Chalcidoidea</taxon>
        <taxon>Agaonidae</taxon>
        <taxon>Agaoninae</taxon>
        <taxon>Ceratosolen</taxon>
    </lineage>
</organism>
<gene>
    <name evidence="2" type="primary">LOC105368200</name>
</gene>
<dbReference type="AlphaFoldDB" id="A0AAJ7E2I5"/>
<proteinExistence type="predicted"/>
<evidence type="ECO:0000313" key="2">
    <source>
        <dbReference type="RefSeq" id="XP_011505466.1"/>
    </source>
</evidence>
<reference evidence="2" key="1">
    <citation type="submission" date="2025-08" db="UniProtKB">
        <authorList>
            <consortium name="RefSeq"/>
        </authorList>
    </citation>
    <scope>IDENTIFICATION</scope>
</reference>
<dbReference type="KEGG" id="csol:105368200"/>